<protein>
    <recommendedName>
        <fullName evidence="6">VENN motif-containing domain-containing protein</fullName>
    </recommendedName>
</protein>
<comment type="subcellular location">
    <subcellularLocation>
        <location evidence="1">Target cell</location>
        <location evidence="1">Target cell cytoplasm</location>
    </subcellularLocation>
</comment>
<dbReference type="GO" id="GO:0090729">
    <property type="term" value="F:toxin activity"/>
    <property type="evidence" value="ECO:0007669"/>
    <property type="project" value="UniProtKB-KW"/>
</dbReference>
<name>A0A0H5M1C6_YERIN</name>
<evidence type="ECO:0000256" key="5">
    <source>
        <dbReference type="SAM" id="MobiDB-lite"/>
    </source>
</evidence>
<evidence type="ECO:0000256" key="1">
    <source>
        <dbReference type="ARBA" id="ARBA00004219"/>
    </source>
</evidence>
<dbReference type="InterPro" id="IPR006914">
    <property type="entry name" value="VENN_dom"/>
</dbReference>
<keyword evidence="4" id="KW-0843">Virulence</keyword>
<dbReference type="EMBL" id="CWJI01000018">
    <property type="protein sequence ID" value="CRY56857.1"/>
    <property type="molecule type" value="Genomic_DNA"/>
</dbReference>
<evidence type="ECO:0000313" key="8">
    <source>
        <dbReference type="Proteomes" id="UP000043316"/>
    </source>
</evidence>
<feature type="domain" description="VENN motif-containing" evidence="6">
    <location>
        <begin position="43"/>
        <end position="74"/>
    </location>
</feature>
<proteinExistence type="predicted"/>
<sequence length="147" mass="15283">MTGVSVPNPASASQLVQAQGGDSASMPDADGSNRSSGGSVRIGGSGGGLSIFANANTVAGAQAGKNAVENNALSEIIGQQVSGVSEAEKYQNAQKQIKASMTKFLCHDNISSAKEDRFLNGLNIIFDKNSFNLCEGFTARKNYVKHR</sequence>
<evidence type="ECO:0000259" key="6">
    <source>
        <dbReference type="Pfam" id="PF04829"/>
    </source>
</evidence>
<evidence type="ECO:0000256" key="3">
    <source>
        <dbReference type="ARBA" id="ARBA00022913"/>
    </source>
</evidence>
<accession>A0A0H5M1C6</accession>
<keyword evidence="2" id="KW-0800">Toxin</keyword>
<dbReference type="RefSeq" id="WP_196353747.1">
    <property type="nucleotide sequence ID" value="NZ_CWJI01000018.1"/>
</dbReference>
<gene>
    <name evidence="7" type="ORF">ERS008476_03904</name>
</gene>
<dbReference type="Proteomes" id="UP000043316">
    <property type="component" value="Unassembled WGS sequence"/>
</dbReference>
<keyword evidence="3" id="KW-1266">Target cell cytoplasm</keyword>
<evidence type="ECO:0000256" key="4">
    <source>
        <dbReference type="ARBA" id="ARBA00023026"/>
    </source>
</evidence>
<feature type="region of interest" description="Disordered" evidence="5">
    <location>
        <begin position="1"/>
        <end position="41"/>
    </location>
</feature>
<dbReference type="AlphaFoldDB" id="A0A0H5M1C6"/>
<feature type="compositionally biased region" description="Polar residues" evidence="5">
    <location>
        <begin position="8"/>
        <end position="22"/>
    </location>
</feature>
<evidence type="ECO:0000256" key="2">
    <source>
        <dbReference type="ARBA" id="ARBA00022656"/>
    </source>
</evidence>
<evidence type="ECO:0000313" key="7">
    <source>
        <dbReference type="EMBL" id="CRY56857.1"/>
    </source>
</evidence>
<organism evidence="7 8">
    <name type="scientific">Yersinia intermedia</name>
    <dbReference type="NCBI Taxonomy" id="631"/>
    <lineage>
        <taxon>Bacteria</taxon>
        <taxon>Pseudomonadati</taxon>
        <taxon>Pseudomonadota</taxon>
        <taxon>Gammaproteobacteria</taxon>
        <taxon>Enterobacterales</taxon>
        <taxon>Yersiniaceae</taxon>
        <taxon>Yersinia</taxon>
    </lineage>
</organism>
<reference evidence="8" key="1">
    <citation type="submission" date="2015-03" db="EMBL/GenBank/DDBJ databases">
        <authorList>
            <consortium name="Pathogen Informatics"/>
        </authorList>
    </citation>
    <scope>NUCLEOTIDE SEQUENCE [LARGE SCALE GENOMIC DNA]</scope>
    <source>
        <strain evidence="8">R148</strain>
    </source>
</reference>
<dbReference type="Pfam" id="PF04829">
    <property type="entry name" value="PT-VENN"/>
    <property type="match status" value="1"/>
</dbReference>